<keyword evidence="3" id="KW-1133">Transmembrane helix</keyword>
<dbReference type="PROSITE" id="PS00213">
    <property type="entry name" value="LIPOCALIN"/>
    <property type="match status" value="1"/>
</dbReference>
<evidence type="ECO:0000259" key="4">
    <source>
        <dbReference type="Pfam" id="PF08212"/>
    </source>
</evidence>
<keyword evidence="3" id="KW-0472">Membrane</keyword>
<dbReference type="SUPFAM" id="SSF50814">
    <property type="entry name" value="Lipocalins"/>
    <property type="match status" value="1"/>
</dbReference>
<feature type="domain" description="Lipocalin/cytosolic fatty-acid binding" evidence="4">
    <location>
        <begin position="55"/>
        <end position="191"/>
    </location>
</feature>
<evidence type="ECO:0000256" key="1">
    <source>
        <dbReference type="ARBA" id="ARBA00006889"/>
    </source>
</evidence>
<dbReference type="Proteomes" id="UP000565711">
    <property type="component" value="Unassembled WGS sequence"/>
</dbReference>
<comment type="similarity">
    <text evidence="1 2">Belongs to the calycin superfamily. Lipocalin family.</text>
</comment>
<dbReference type="InterPro" id="IPR022271">
    <property type="entry name" value="Lipocalin_ApoD"/>
</dbReference>
<dbReference type="InterPro" id="IPR022272">
    <property type="entry name" value="Lipocalin_CS"/>
</dbReference>
<dbReference type="Pfam" id="PF08212">
    <property type="entry name" value="Lipocalin_2"/>
    <property type="match status" value="1"/>
</dbReference>
<dbReference type="PANTHER" id="PTHR10612">
    <property type="entry name" value="APOLIPOPROTEIN D"/>
    <property type="match status" value="1"/>
</dbReference>
<keyword evidence="6" id="KW-1185">Reference proteome</keyword>
<dbReference type="EMBL" id="JAAXOP010000007">
    <property type="protein sequence ID" value="NKY51522.1"/>
    <property type="molecule type" value="Genomic_DNA"/>
</dbReference>
<dbReference type="CDD" id="cd19438">
    <property type="entry name" value="lipocalin_Blc-like"/>
    <property type="match status" value="1"/>
</dbReference>
<reference evidence="5 6" key="1">
    <citation type="submission" date="2020-04" db="EMBL/GenBank/DDBJ databases">
        <title>MicrobeNet Type strains.</title>
        <authorList>
            <person name="Nicholson A.C."/>
        </authorList>
    </citation>
    <scope>NUCLEOTIDE SEQUENCE [LARGE SCALE GENOMIC DNA]</scope>
    <source>
        <strain evidence="5 6">JCM 12354</strain>
    </source>
</reference>
<organism evidence="5 6">
    <name type="scientific">Nocardia vermiculata</name>
    <dbReference type="NCBI Taxonomy" id="257274"/>
    <lineage>
        <taxon>Bacteria</taxon>
        <taxon>Bacillati</taxon>
        <taxon>Actinomycetota</taxon>
        <taxon>Actinomycetes</taxon>
        <taxon>Mycobacteriales</taxon>
        <taxon>Nocardiaceae</taxon>
        <taxon>Nocardia</taxon>
    </lineage>
</organism>
<name>A0A846Y0A7_9NOCA</name>
<sequence length="215" mass="22575">MNRGGGPAGGVAAVLRHAARLIGLAVPVAAILLGVLVPAGASPGAAASPAPVHRLDPSRYLGTWYQLAAVPQYFNLVCARDTRAEYGALPNGDVSVVNSCTTWAGTDNRIEGAARVRDRETNAQLRVAFPGIPTQESLDGPPNYIVTALGQDYSWALVTDPDRTSGFVLSRTPELEASQWNRIVASIEAAGEQPCLYLTTPATGGRSDIVPLCRV</sequence>
<dbReference type="Gene3D" id="2.40.128.20">
    <property type="match status" value="1"/>
</dbReference>
<dbReference type="InterPro" id="IPR047202">
    <property type="entry name" value="Lipocalin_Blc-like_dom"/>
</dbReference>
<proteinExistence type="inferred from homology"/>
<dbReference type="PIRSF" id="PIRSF036893">
    <property type="entry name" value="Lipocalin_ApoD"/>
    <property type="match status" value="1"/>
</dbReference>
<dbReference type="InterPro" id="IPR000566">
    <property type="entry name" value="Lipocln_cytosolic_FA-bd_dom"/>
</dbReference>
<evidence type="ECO:0000313" key="5">
    <source>
        <dbReference type="EMBL" id="NKY51522.1"/>
    </source>
</evidence>
<dbReference type="InterPro" id="IPR012674">
    <property type="entry name" value="Calycin"/>
</dbReference>
<accession>A0A846Y0A7</accession>
<feature type="transmembrane region" description="Helical" evidence="3">
    <location>
        <begin position="21"/>
        <end position="41"/>
    </location>
</feature>
<comment type="caution">
    <text evidence="5">The sequence shown here is derived from an EMBL/GenBank/DDBJ whole genome shotgun (WGS) entry which is preliminary data.</text>
</comment>
<dbReference type="GO" id="GO:0006950">
    <property type="term" value="P:response to stress"/>
    <property type="evidence" value="ECO:0007669"/>
    <property type="project" value="UniProtKB-ARBA"/>
</dbReference>
<evidence type="ECO:0000256" key="2">
    <source>
        <dbReference type="PIRNR" id="PIRNR036893"/>
    </source>
</evidence>
<evidence type="ECO:0000313" key="6">
    <source>
        <dbReference type="Proteomes" id="UP000565711"/>
    </source>
</evidence>
<evidence type="ECO:0000256" key="3">
    <source>
        <dbReference type="SAM" id="Phobius"/>
    </source>
</evidence>
<protein>
    <submittedName>
        <fullName evidence="5">Lipocalin family protein</fullName>
    </submittedName>
</protein>
<dbReference type="PANTHER" id="PTHR10612:SF34">
    <property type="entry name" value="APOLIPOPROTEIN D"/>
    <property type="match status" value="1"/>
</dbReference>
<dbReference type="AlphaFoldDB" id="A0A846Y0A7"/>
<gene>
    <name evidence="5" type="ORF">HGA08_14955</name>
</gene>
<keyword evidence="3" id="KW-0812">Transmembrane</keyword>